<comment type="caution">
    <text evidence="1">The sequence shown here is derived from an EMBL/GenBank/DDBJ whole genome shotgun (WGS) entry which is preliminary data.</text>
</comment>
<dbReference type="AlphaFoldDB" id="A0A1J5NYV0"/>
<reference evidence="1" key="1">
    <citation type="submission" date="2016-10" db="EMBL/GenBank/DDBJ databases">
        <title>Sequence of Gallionella enrichment culture.</title>
        <authorList>
            <person name="Poehlein A."/>
            <person name="Muehling M."/>
            <person name="Daniel R."/>
        </authorList>
    </citation>
    <scope>NUCLEOTIDE SEQUENCE</scope>
</reference>
<dbReference type="CDD" id="cd02980">
    <property type="entry name" value="TRX_Fd_family"/>
    <property type="match status" value="1"/>
</dbReference>
<accession>A0A1J5NYV0</accession>
<name>A0A1J5NYV0_9ZZZZ</name>
<evidence type="ECO:0000313" key="1">
    <source>
        <dbReference type="EMBL" id="OIQ63946.1"/>
    </source>
</evidence>
<dbReference type="InterPro" id="IPR036249">
    <property type="entry name" value="Thioredoxin-like_sf"/>
</dbReference>
<proteinExistence type="predicted"/>
<dbReference type="EMBL" id="MLJW01008547">
    <property type="protein sequence ID" value="OIQ63946.1"/>
    <property type="molecule type" value="Genomic_DNA"/>
</dbReference>
<dbReference type="SUPFAM" id="SSF52833">
    <property type="entry name" value="Thioredoxin-like"/>
    <property type="match status" value="1"/>
</dbReference>
<sequence>MPKPIKHVFVCTQSRPAGHPRGACQAKGGNEVLQAFWQQMQARNLWDRISVTYSGCLGPCDGGPNVLVYPESVMYSGVTKEDVTAIIDEHLIGGKIIDRLKAPDAAW</sequence>
<gene>
    <name evidence="1" type="ORF">GALL_545070</name>
</gene>
<organism evidence="1">
    <name type="scientific">mine drainage metagenome</name>
    <dbReference type="NCBI Taxonomy" id="410659"/>
    <lineage>
        <taxon>unclassified sequences</taxon>
        <taxon>metagenomes</taxon>
        <taxon>ecological metagenomes</taxon>
    </lineage>
</organism>
<protein>
    <submittedName>
        <fullName evidence="1">Ferredoxin, 2Fe-2s</fullName>
    </submittedName>
</protein>
<dbReference type="Gene3D" id="3.40.30.10">
    <property type="entry name" value="Glutaredoxin"/>
    <property type="match status" value="1"/>
</dbReference>